<gene>
    <name evidence="1" type="ORF">ESCAB7627_2127</name>
</gene>
<dbReference type="PROSITE" id="PS51257">
    <property type="entry name" value="PROKAR_LIPOPROTEIN"/>
    <property type="match status" value="1"/>
</dbReference>
<comment type="caution">
    <text evidence="1">The sequence shown here is derived from an EMBL/GenBank/DDBJ whole genome shotgun (WGS) entry which is preliminary data.</text>
</comment>
<dbReference type="Proteomes" id="UP000003042">
    <property type="component" value="Unassembled WGS sequence"/>
</dbReference>
<dbReference type="AlphaFoldDB" id="A0ABC9NKV9"/>
<sequence length="80" mass="9069">MILFKIKGIIIEMNKNAFYIIVIATFLLSGCDNGHKKDVEECVSRGIQYFKDIGSYPYLSDGRDALKVATERCNRTITAF</sequence>
<protein>
    <recommendedName>
        <fullName evidence="3">Lipoprotein</fullName>
    </recommendedName>
</protein>
<organism evidence="1 2">
    <name type="scientific">Escherichia albertii (strain TW07627)</name>
    <dbReference type="NCBI Taxonomy" id="502347"/>
    <lineage>
        <taxon>Bacteria</taxon>
        <taxon>Pseudomonadati</taxon>
        <taxon>Pseudomonadota</taxon>
        <taxon>Gammaproteobacteria</taxon>
        <taxon>Enterobacterales</taxon>
        <taxon>Enterobacteriaceae</taxon>
        <taxon>Escherichia</taxon>
    </lineage>
</organism>
<name>A0ABC9NKV9_ESCAT</name>
<dbReference type="RefSeq" id="WP_002462399.1">
    <property type="nucleotide sequence ID" value="NZ_CH991859.1"/>
</dbReference>
<reference evidence="1 2" key="1">
    <citation type="submission" date="2008-02" db="EMBL/GenBank/DDBJ databases">
        <title>Annotation of Escherichia albertii TW07627.</title>
        <authorList>
            <person name="Sutton G."/>
            <person name="Whittam T.S."/>
            <person name="Sebastian Y."/>
        </authorList>
    </citation>
    <scope>NUCLEOTIDE SEQUENCE [LARGE SCALE GENOMIC DNA]</scope>
    <source>
        <strain evidence="1 2">TW07627</strain>
    </source>
</reference>
<accession>A0ABC9NKV9</accession>
<evidence type="ECO:0008006" key="3">
    <source>
        <dbReference type="Google" id="ProtNLM"/>
    </source>
</evidence>
<dbReference type="EMBL" id="ABKX01000009">
    <property type="protein sequence ID" value="EDS90909.1"/>
    <property type="molecule type" value="Genomic_DNA"/>
</dbReference>
<evidence type="ECO:0000313" key="1">
    <source>
        <dbReference type="EMBL" id="EDS90909.1"/>
    </source>
</evidence>
<proteinExistence type="predicted"/>
<evidence type="ECO:0000313" key="2">
    <source>
        <dbReference type="Proteomes" id="UP000003042"/>
    </source>
</evidence>